<dbReference type="InterPro" id="IPR011009">
    <property type="entry name" value="Kinase-like_dom_sf"/>
</dbReference>
<accession>A0A3N4YQN8</accession>
<dbReference type="SUPFAM" id="SSF56112">
    <property type="entry name" value="Protein kinase-like (PK-like)"/>
    <property type="match status" value="1"/>
</dbReference>
<dbReference type="PROSITE" id="PS50011">
    <property type="entry name" value="PROTEIN_KINASE_DOM"/>
    <property type="match status" value="1"/>
</dbReference>
<organism evidence="3 4">
    <name type="scientific">Myceligenerans xiligouense</name>
    <dbReference type="NCBI Taxonomy" id="253184"/>
    <lineage>
        <taxon>Bacteria</taxon>
        <taxon>Bacillati</taxon>
        <taxon>Actinomycetota</taxon>
        <taxon>Actinomycetes</taxon>
        <taxon>Micrococcales</taxon>
        <taxon>Promicromonosporaceae</taxon>
        <taxon>Myceligenerans</taxon>
    </lineage>
</organism>
<dbReference type="AlphaFoldDB" id="A0A3N4YQN8"/>
<dbReference type="GO" id="GO:0005524">
    <property type="term" value="F:ATP binding"/>
    <property type="evidence" value="ECO:0007669"/>
    <property type="project" value="InterPro"/>
</dbReference>
<keyword evidence="1" id="KW-0812">Transmembrane</keyword>
<evidence type="ECO:0000313" key="3">
    <source>
        <dbReference type="EMBL" id="RPF20800.1"/>
    </source>
</evidence>
<sequence>MHLIDATELVPVTVPAAGLARDLLVRRLDTLADIDHPSLVRLVTISPSGGDRIDVRLDRPDAADLPTVLASRGPFTAAEASGMVVSVAQALAALHGAGLVHGPVEPTDVLFTPEGEALLRPRLALPAAATGEEPVADVPSLARLAQSVLRTGLTGADGRPAALSGADLALRAELAGACAADPRERPEAGTFAARVYGVVPPARVRMPAPDELVEAARTGPISIIGPAAGGRVVRREDVRPYSGPTPRARRNPLRGRKGAVLAVAAAGLAVGVGAGALVSVPGLLPGGDTAPATGSAQGQTADAQEPRTAAQLGADLAAIGDRGNPAKAAVELTRLRMLLLTGMPVEVSDIDQAGSPAHAADVALLNRIFFWSKQVSGAEVYVTKAEVVGSRDGGGGGHLAKGDPLDSVVVRVEYRISAHMQVGDSGPVQVPESEPRSAMLQMTWTDDGWRVSRVS</sequence>
<feature type="transmembrane region" description="Helical" evidence="1">
    <location>
        <begin position="259"/>
        <end position="284"/>
    </location>
</feature>
<dbReference type="OrthoDB" id="5137722at2"/>
<protein>
    <recommendedName>
        <fullName evidence="2">Protein kinase domain-containing protein</fullName>
    </recommendedName>
</protein>
<feature type="domain" description="Protein kinase" evidence="2">
    <location>
        <begin position="1"/>
        <end position="254"/>
    </location>
</feature>
<dbReference type="Gene3D" id="1.10.510.10">
    <property type="entry name" value="Transferase(Phosphotransferase) domain 1"/>
    <property type="match status" value="1"/>
</dbReference>
<evidence type="ECO:0000259" key="2">
    <source>
        <dbReference type="PROSITE" id="PS50011"/>
    </source>
</evidence>
<evidence type="ECO:0000313" key="4">
    <source>
        <dbReference type="Proteomes" id="UP000280501"/>
    </source>
</evidence>
<dbReference type="EMBL" id="RKQZ01000001">
    <property type="protein sequence ID" value="RPF20800.1"/>
    <property type="molecule type" value="Genomic_DNA"/>
</dbReference>
<keyword evidence="4" id="KW-1185">Reference proteome</keyword>
<reference evidence="3 4" key="1">
    <citation type="submission" date="2018-11" db="EMBL/GenBank/DDBJ databases">
        <title>Sequencing the genomes of 1000 actinobacteria strains.</title>
        <authorList>
            <person name="Klenk H.-P."/>
        </authorList>
    </citation>
    <scope>NUCLEOTIDE SEQUENCE [LARGE SCALE GENOMIC DNA]</scope>
    <source>
        <strain evidence="3 4">DSM 15700</strain>
    </source>
</reference>
<evidence type="ECO:0000256" key="1">
    <source>
        <dbReference type="SAM" id="Phobius"/>
    </source>
</evidence>
<gene>
    <name evidence="3" type="ORF">EDD34_1407</name>
</gene>
<keyword evidence="1" id="KW-0472">Membrane</keyword>
<name>A0A3N4YQN8_9MICO</name>
<proteinExistence type="predicted"/>
<dbReference type="InterPro" id="IPR000719">
    <property type="entry name" value="Prot_kinase_dom"/>
</dbReference>
<dbReference type="Proteomes" id="UP000280501">
    <property type="component" value="Unassembled WGS sequence"/>
</dbReference>
<comment type="caution">
    <text evidence="3">The sequence shown here is derived from an EMBL/GenBank/DDBJ whole genome shotgun (WGS) entry which is preliminary data.</text>
</comment>
<dbReference type="GO" id="GO:0004672">
    <property type="term" value="F:protein kinase activity"/>
    <property type="evidence" value="ECO:0007669"/>
    <property type="project" value="InterPro"/>
</dbReference>
<dbReference type="RefSeq" id="WP_123813918.1">
    <property type="nucleotide sequence ID" value="NZ_RKQZ01000001.1"/>
</dbReference>
<keyword evidence="1" id="KW-1133">Transmembrane helix</keyword>